<sequence>MGKYVTKNRKEDEKRVVSVRVRRPIFEAFKGASLAAQKYGYSMSLSGVFETALEDAITEFKEISGIDFQDIEKTSLHKEWEKKYEAALKAASTKSQKIDKTKITKKRKGES</sequence>
<name>A0A382IF56_9ZZZZ</name>
<proteinExistence type="predicted"/>
<organism evidence="1">
    <name type="scientific">marine metagenome</name>
    <dbReference type="NCBI Taxonomy" id="408172"/>
    <lineage>
        <taxon>unclassified sequences</taxon>
        <taxon>metagenomes</taxon>
        <taxon>ecological metagenomes</taxon>
    </lineage>
</organism>
<dbReference type="EMBL" id="UINC01066832">
    <property type="protein sequence ID" value="SVB97922.1"/>
    <property type="molecule type" value="Genomic_DNA"/>
</dbReference>
<accession>A0A382IF56</accession>
<evidence type="ECO:0000313" key="1">
    <source>
        <dbReference type="EMBL" id="SVB97922.1"/>
    </source>
</evidence>
<dbReference type="AlphaFoldDB" id="A0A382IF56"/>
<gene>
    <name evidence="1" type="ORF">METZ01_LOCUS250776</name>
</gene>
<protein>
    <submittedName>
        <fullName evidence="1">Uncharacterized protein</fullName>
    </submittedName>
</protein>
<reference evidence="1" key="1">
    <citation type="submission" date="2018-05" db="EMBL/GenBank/DDBJ databases">
        <authorList>
            <person name="Lanie J.A."/>
            <person name="Ng W.-L."/>
            <person name="Kazmierczak K.M."/>
            <person name="Andrzejewski T.M."/>
            <person name="Davidsen T.M."/>
            <person name="Wayne K.J."/>
            <person name="Tettelin H."/>
            <person name="Glass J.I."/>
            <person name="Rusch D."/>
            <person name="Podicherti R."/>
            <person name="Tsui H.-C.T."/>
            <person name="Winkler M.E."/>
        </authorList>
    </citation>
    <scope>NUCLEOTIDE SEQUENCE</scope>
</reference>